<dbReference type="EMBL" id="CAUYUJ010015400">
    <property type="protein sequence ID" value="CAK0853499.1"/>
    <property type="molecule type" value="Genomic_DNA"/>
</dbReference>
<dbReference type="PANTHER" id="PTHR11006">
    <property type="entry name" value="PROTEIN ARGININE N-METHYLTRANSFERASE"/>
    <property type="match status" value="1"/>
</dbReference>
<dbReference type="PANTHER" id="PTHR11006:SF4">
    <property type="entry name" value="PROTEIN ARGININE N-METHYLTRANSFERASE 7"/>
    <property type="match status" value="1"/>
</dbReference>
<proteinExistence type="predicted"/>
<evidence type="ECO:0000256" key="2">
    <source>
        <dbReference type="SAM" id="MobiDB-lite"/>
    </source>
</evidence>
<dbReference type="Gene3D" id="3.40.50.150">
    <property type="entry name" value="Vaccinia Virus protein VP39"/>
    <property type="match status" value="2"/>
</dbReference>
<dbReference type="InterPro" id="IPR025799">
    <property type="entry name" value="Arg_MeTrfase"/>
</dbReference>
<dbReference type="SUPFAM" id="SSF53335">
    <property type="entry name" value="S-adenosyl-L-methionine-dependent methyltransferases"/>
    <property type="match status" value="1"/>
</dbReference>
<dbReference type="InterPro" id="IPR029063">
    <property type="entry name" value="SAM-dependent_MTases_sf"/>
</dbReference>
<protein>
    <recommendedName>
        <fullName evidence="5">Protein arginine N-methyltransferase</fullName>
    </recommendedName>
</protein>
<reference evidence="3" key="1">
    <citation type="submission" date="2023-10" db="EMBL/GenBank/DDBJ databases">
        <authorList>
            <person name="Chen Y."/>
            <person name="Shah S."/>
            <person name="Dougan E. K."/>
            <person name="Thang M."/>
            <person name="Chan C."/>
        </authorList>
    </citation>
    <scope>NUCLEOTIDE SEQUENCE [LARGE SCALE GENOMIC DNA]</scope>
</reference>
<name>A0ABN9U485_9DINO</name>
<evidence type="ECO:0000256" key="1">
    <source>
        <dbReference type="ARBA" id="ARBA00022691"/>
    </source>
</evidence>
<evidence type="ECO:0000313" key="3">
    <source>
        <dbReference type="EMBL" id="CAK0853499.1"/>
    </source>
</evidence>
<dbReference type="Gene3D" id="2.70.160.11">
    <property type="entry name" value="Hnrnp arginine n-methyltransferase1"/>
    <property type="match status" value="2"/>
</dbReference>
<keyword evidence="1" id="KW-0949">S-adenosyl-L-methionine</keyword>
<accession>A0ABN9U485</accession>
<comment type="caution">
    <text evidence="3">The sequence shown here is derived from an EMBL/GenBank/DDBJ whole genome shotgun (WGS) entry which is preliminary data.</text>
</comment>
<evidence type="ECO:0008006" key="5">
    <source>
        <dbReference type="Google" id="ProtNLM"/>
    </source>
</evidence>
<feature type="region of interest" description="Disordered" evidence="2">
    <location>
        <begin position="999"/>
        <end position="1038"/>
    </location>
</feature>
<gene>
    <name evidence="3" type="ORF">PCOR1329_LOCUS44958</name>
</gene>
<dbReference type="Proteomes" id="UP001189429">
    <property type="component" value="Unassembled WGS sequence"/>
</dbReference>
<sequence length="1038" mass="111205">MAQLLDSSGAPAAVGRSLGRWLCGGDFVTTEPEAPEETPEPAWRGPLGFPRDWPAVYTSSPRLKALISKRGRIPGRRVCVAGHPTREEREAAGVHGLRFHPLQSFSNAERAAANSGALSMVEGWAIFERLDRPPGEVFVAERYWWNALPDGRWVDLTPRPEACPTLLLAEAADGAPKARTLLTAEEAAMAARLLAQRFPAALAAARARAPAPAARRAQEKPLAAVGPAADRDASLVDYSKWSKVVDSDDEEDGSVGPPTPAAGGVAAVDVGVKDLADAWPAQGSPPPLPQYLVGIGAGGGGTACLLPLVKLLDAGAQENDHLLAHTFSRIFRCGIQDAPRQCFYRDALAAAPPGAFVVVLGLGSVLPALAAARRGGGALLLERSTRLAALAKELARANGLTMPVAPLPAGLDSESAVAAALKRYAPEGVGEVVILTERFGHDLLSNGIVPACVAAHAAVRSALPGARIQHVPQTIELVAAPVEIRSEELGPFDIRSFNALRSTSSNAKADFWWWPVRLDNQPNTRVKLHGPAEPLCGFDFHRSPEITLDEVRRPLKLRITSRGRCNGVALWWRATSGGLGYSTEPQLAKGQATQGGATQARSEWKQAVHYLAGETDVFVGDTLEVLVSIAPRFTVRMMQQSPFSVESPAWVQAPTHPEFAATLPILPYHFLMLTDTERLNVYGAAIRDAVTKQRARLGRRPRVLDIGCGLGLLGVTAALEGADAWLREAVPMMRQMCREVLAVNAPMIQRSKGLVQLLPPMMSTDLKVGEHTGQKFDIIVSEVMDIWGLGEGVIPTMKHAHDRLLADGGVMLPSRLAVMVQPLELSPWGPLEREHKTTLVPLANAFKGKFSPMRIEHFPRRWLADEPTRALDIDLAAVPPERGGDQPNLEGTTLCMRMDKKPALAARIATMSIDHSGMLHGYSVWWAADLGNDHVVSTAPSSRQRSWKQLVRWVDEPRHVGECEEVQVLACYNERSVNVEDLFAAPGAAGAPQPLLLAAAARRGDPAPPPGAAAPSSPAAVPPATAPAAAEEEPLRVD</sequence>
<keyword evidence="4" id="KW-1185">Reference proteome</keyword>
<organism evidence="3 4">
    <name type="scientific">Prorocentrum cordatum</name>
    <dbReference type="NCBI Taxonomy" id="2364126"/>
    <lineage>
        <taxon>Eukaryota</taxon>
        <taxon>Sar</taxon>
        <taxon>Alveolata</taxon>
        <taxon>Dinophyceae</taxon>
        <taxon>Prorocentrales</taxon>
        <taxon>Prorocentraceae</taxon>
        <taxon>Prorocentrum</taxon>
    </lineage>
</organism>
<evidence type="ECO:0000313" key="4">
    <source>
        <dbReference type="Proteomes" id="UP001189429"/>
    </source>
</evidence>